<dbReference type="Pfam" id="PF13481">
    <property type="entry name" value="AAA_25"/>
    <property type="match status" value="1"/>
</dbReference>
<gene>
    <name evidence="1" type="ORF">M0639_24695</name>
</gene>
<protein>
    <submittedName>
        <fullName evidence="1">AAA family ATPase</fullName>
    </submittedName>
</protein>
<reference evidence="2" key="1">
    <citation type="journal article" date="2022" name="Environ. Microbiol.">
        <title>Functional analysis, diversity, and distribution of carbendazim hydrolases MheI and CbmA, responsible for the initial step in carbendazim degradation.</title>
        <authorList>
            <person name="Zhang M."/>
            <person name="Bai X."/>
            <person name="Li Q."/>
            <person name="Zhang L."/>
            <person name="Zhu Q."/>
            <person name="Gao S."/>
            <person name="Ke Z."/>
            <person name="Jiang M."/>
            <person name="Hu J."/>
            <person name="Qiu J."/>
            <person name="Hong Q."/>
        </authorList>
    </citation>
    <scope>NUCLEOTIDE SEQUENCE [LARGE SCALE GENOMIC DNA]</scope>
    <source>
        <strain evidence="2">djl-6</strain>
    </source>
</reference>
<evidence type="ECO:0000313" key="2">
    <source>
        <dbReference type="Proteomes" id="UP000831484"/>
    </source>
</evidence>
<dbReference type="AlphaFoldDB" id="A0AB38RC05"/>
<proteinExistence type="predicted"/>
<dbReference type="Proteomes" id="UP000831484">
    <property type="component" value="Chromosome"/>
</dbReference>
<dbReference type="EMBL" id="CP096563">
    <property type="protein sequence ID" value="UPU42194.1"/>
    <property type="molecule type" value="Genomic_DNA"/>
</dbReference>
<evidence type="ECO:0000313" key="1">
    <source>
        <dbReference type="EMBL" id="UPU42194.1"/>
    </source>
</evidence>
<keyword evidence="2" id="KW-1185">Reference proteome</keyword>
<dbReference type="InterPro" id="IPR027417">
    <property type="entry name" value="P-loop_NTPase"/>
</dbReference>
<dbReference type="Gene3D" id="3.40.50.300">
    <property type="entry name" value="P-loop containing nucleotide triphosphate hydrolases"/>
    <property type="match status" value="1"/>
</dbReference>
<name>A0AB38RC05_RHOSG</name>
<sequence length="372" mass="40563">MTFDLTPQPDDGELPPEVQAALDRLMSGELDRADEARKGLRARRASDMDAPRELEWIANGRVPKGCTTILIGDEGIGKSLFWVWLVAKVTKGEAVPLFGIPARSPMNVAIVATEDDWATVVAPRLIVAGVDMKRVYVISSYEDGAGSPTFPDNMNLIPEDVGMIVVDAWLDTVSESVSVKDPQQARTAIRPWTEFGTRTGITPLLLTHTNRVSSGSARDKYGSSGELRKIARMTLFAQVDDDGTFTVGPEKHNTTAPIKASVFRIEVVPYFPPTEENNGGTIGRLVLVGDSEHTAREQITASHETSAGGTKSQTCKKWLSDFMDGHRGECAAAEVKSAAKAELFGDDALGTAKRALHIKSVRRQDAWFWLRI</sequence>
<organism evidence="1 2">
    <name type="scientific">Rhodococcus qingshengii JCM 15477</name>
    <dbReference type="NCBI Taxonomy" id="1303681"/>
    <lineage>
        <taxon>Bacteria</taxon>
        <taxon>Bacillati</taxon>
        <taxon>Actinomycetota</taxon>
        <taxon>Actinomycetes</taxon>
        <taxon>Mycobacteriales</taxon>
        <taxon>Nocardiaceae</taxon>
        <taxon>Rhodococcus</taxon>
        <taxon>Rhodococcus erythropolis group</taxon>
    </lineage>
</organism>
<dbReference type="SUPFAM" id="SSF52540">
    <property type="entry name" value="P-loop containing nucleoside triphosphate hydrolases"/>
    <property type="match status" value="1"/>
</dbReference>
<accession>A0AB38RC05</accession>
<dbReference type="RefSeq" id="WP_064074291.1">
    <property type="nucleotide sequence ID" value="NZ_CP096563.1"/>
</dbReference>